<dbReference type="AlphaFoldDB" id="A0A1I6GHA5"/>
<evidence type="ECO:0000313" key="1">
    <source>
        <dbReference type="EMBL" id="SFR41540.1"/>
    </source>
</evidence>
<sequence>MALDVFGARAAHPVLGTADRLTPARAQALLFSRDDLIQAGHTERGLRAPVAENRLIRVRRGRYVHADDWAVLWNDERHLLDVIAAHRNSSSPGLVFWGPSAAVLHGLPLYRWRPLHVHAVVSGARHTRARARLMLHDVTVGPADVTDVDGIRCTVIDRTVLDLLCGASAEVGLSAADAALRAEAVQRHGQNPERAQAWRARMNDRSSRTHVRGIRAARELIDFADGRAQLPGESVSRLQLLRLGYRRVPLQTPVHGPDGEEFWLDFAFPRSRAFGEFDGQGKYRDPRLRGGRHIEDVVLAEKHREDIVRGVTGWRTVRWSTPHIRTADALGARLHAFGIRPPT</sequence>
<proteinExistence type="predicted"/>
<evidence type="ECO:0000313" key="2">
    <source>
        <dbReference type="Proteomes" id="UP000198877"/>
    </source>
</evidence>
<dbReference type="RefSeq" id="WP_091736055.1">
    <property type="nucleotide sequence ID" value="NZ_FOYR01000001.1"/>
</dbReference>
<protein>
    <submittedName>
        <fullName evidence="1">Transcriptional regulator, AbiEi antitoxin, Type IV TA system</fullName>
    </submittedName>
</protein>
<name>A0A1I6GHA5_9MICO</name>
<dbReference type="EMBL" id="FOYR01000001">
    <property type="protein sequence ID" value="SFR41540.1"/>
    <property type="molecule type" value="Genomic_DNA"/>
</dbReference>
<dbReference type="Proteomes" id="UP000198877">
    <property type="component" value="Unassembled WGS sequence"/>
</dbReference>
<gene>
    <name evidence="1" type="ORF">SAMN04488591_1194</name>
</gene>
<organism evidence="1 2">
    <name type="scientific">Microbacterium azadirachtae</name>
    <dbReference type="NCBI Taxonomy" id="582680"/>
    <lineage>
        <taxon>Bacteria</taxon>
        <taxon>Bacillati</taxon>
        <taxon>Actinomycetota</taxon>
        <taxon>Actinomycetes</taxon>
        <taxon>Micrococcales</taxon>
        <taxon>Microbacteriaceae</taxon>
        <taxon>Microbacterium</taxon>
    </lineage>
</organism>
<reference evidence="2" key="1">
    <citation type="submission" date="2016-10" db="EMBL/GenBank/DDBJ databases">
        <authorList>
            <person name="Varghese N."/>
            <person name="Submissions S."/>
        </authorList>
    </citation>
    <scope>NUCLEOTIDE SEQUENCE [LARGE SCALE GENOMIC DNA]</scope>
    <source>
        <strain evidence="2">CL127</strain>
    </source>
</reference>
<accession>A0A1I6GHA5</accession>